<comment type="subcellular location">
    <subcellularLocation>
        <location evidence="1">Membrane</location>
        <topology evidence="1">Multi-pass membrane protein</topology>
    </subcellularLocation>
</comment>
<dbReference type="InterPro" id="IPR005821">
    <property type="entry name" value="Ion_trans_dom"/>
</dbReference>
<evidence type="ECO:0000256" key="7">
    <source>
        <dbReference type="ARBA" id="ARBA00022989"/>
    </source>
</evidence>
<dbReference type="PRINTS" id="PR00169">
    <property type="entry name" value="KCHANNEL"/>
</dbReference>
<dbReference type="Proteomes" id="UP001302274">
    <property type="component" value="Unassembled WGS sequence"/>
</dbReference>
<keyword evidence="3" id="KW-0633">Potassium transport</keyword>
<feature type="transmembrane region" description="Helical" evidence="11">
    <location>
        <begin position="123"/>
        <end position="141"/>
    </location>
</feature>
<keyword evidence="5" id="KW-0631">Potassium channel</keyword>
<name>A0ABU5VWC7_9BACT</name>
<sequence length="263" mass="28965">MTLKEKLHTTIFESETRAGKIFNIALIILILISVSAVIIESIPSVHEKYGQIFLYLELFFTGIFTIEYCLRLYSVKKPLSYAFSFFGVVDFFSIIPTFLVIVLPGAQSLLILRSIRLLRVFRIFKLGIYFDEGSSILNALIKSRYKISVFFFSIIILVTISGGLMYMVESPESGFTDIPTSIYWAIVTMTTVGYGDIAPATALGKGLASLLMISGYAIIAVPTGIVTAELTKTHVITNNACPTCGREGHAADAVFCKFCGSKL</sequence>
<evidence type="ECO:0000256" key="11">
    <source>
        <dbReference type="SAM" id="Phobius"/>
    </source>
</evidence>
<dbReference type="Pfam" id="PF00520">
    <property type="entry name" value="Ion_trans"/>
    <property type="match status" value="1"/>
</dbReference>
<evidence type="ECO:0000256" key="6">
    <source>
        <dbReference type="ARBA" id="ARBA00022958"/>
    </source>
</evidence>
<feature type="transmembrane region" description="Helical" evidence="11">
    <location>
        <begin position="180"/>
        <end position="198"/>
    </location>
</feature>
<gene>
    <name evidence="13" type="ORF">SHI21_14195</name>
</gene>
<dbReference type="PANTHER" id="PTHR11537">
    <property type="entry name" value="VOLTAGE-GATED POTASSIUM CHANNEL"/>
    <property type="match status" value="1"/>
</dbReference>
<keyword evidence="9 11" id="KW-0472">Membrane</keyword>
<dbReference type="RefSeq" id="WP_323577360.1">
    <property type="nucleotide sequence ID" value="NZ_JAYGJQ010000002.1"/>
</dbReference>
<protein>
    <submittedName>
        <fullName evidence="13">Ion transporter</fullName>
    </submittedName>
</protein>
<feature type="domain" description="Ion transport" evidence="12">
    <location>
        <begin position="20"/>
        <end position="230"/>
    </location>
</feature>
<evidence type="ECO:0000256" key="2">
    <source>
        <dbReference type="ARBA" id="ARBA00022448"/>
    </source>
</evidence>
<feature type="transmembrane region" description="Helical" evidence="11">
    <location>
        <begin position="82"/>
        <end position="103"/>
    </location>
</feature>
<accession>A0ABU5VWC7</accession>
<evidence type="ECO:0000256" key="4">
    <source>
        <dbReference type="ARBA" id="ARBA00022692"/>
    </source>
</evidence>
<dbReference type="EMBL" id="JAYGJQ010000002">
    <property type="protein sequence ID" value="MEA9357373.1"/>
    <property type="molecule type" value="Genomic_DNA"/>
</dbReference>
<reference evidence="13 14" key="1">
    <citation type="submission" date="2023-11" db="EMBL/GenBank/DDBJ databases">
        <title>A Novel Polar Bacteriovorax (B. antarcticus) Isolated from the Biocrust in Antarctica.</title>
        <authorList>
            <person name="Mun W."/>
            <person name="Choi S.Y."/>
            <person name="Mitchell R.J."/>
        </authorList>
    </citation>
    <scope>NUCLEOTIDE SEQUENCE [LARGE SCALE GENOMIC DNA]</scope>
    <source>
        <strain evidence="13 14">PP10</strain>
    </source>
</reference>
<evidence type="ECO:0000313" key="14">
    <source>
        <dbReference type="Proteomes" id="UP001302274"/>
    </source>
</evidence>
<proteinExistence type="predicted"/>
<keyword evidence="6" id="KW-0630">Potassium</keyword>
<evidence type="ECO:0000256" key="5">
    <source>
        <dbReference type="ARBA" id="ARBA00022826"/>
    </source>
</evidence>
<feature type="transmembrane region" description="Helical" evidence="11">
    <location>
        <begin position="148"/>
        <end position="168"/>
    </location>
</feature>
<dbReference type="PANTHER" id="PTHR11537:SF254">
    <property type="entry name" value="POTASSIUM VOLTAGE-GATED CHANNEL PROTEIN SHAB"/>
    <property type="match status" value="1"/>
</dbReference>
<evidence type="ECO:0000256" key="1">
    <source>
        <dbReference type="ARBA" id="ARBA00004141"/>
    </source>
</evidence>
<keyword evidence="8" id="KW-0406">Ion transport</keyword>
<evidence type="ECO:0000256" key="3">
    <source>
        <dbReference type="ARBA" id="ARBA00022538"/>
    </source>
</evidence>
<dbReference type="Gene3D" id="1.10.287.70">
    <property type="match status" value="1"/>
</dbReference>
<evidence type="ECO:0000256" key="9">
    <source>
        <dbReference type="ARBA" id="ARBA00023136"/>
    </source>
</evidence>
<keyword evidence="7 11" id="KW-1133">Transmembrane helix</keyword>
<feature type="transmembrane region" description="Helical" evidence="11">
    <location>
        <begin position="210"/>
        <end position="228"/>
    </location>
</feature>
<keyword evidence="2" id="KW-0813">Transport</keyword>
<evidence type="ECO:0000313" key="13">
    <source>
        <dbReference type="EMBL" id="MEA9357373.1"/>
    </source>
</evidence>
<evidence type="ECO:0000256" key="8">
    <source>
        <dbReference type="ARBA" id="ARBA00023065"/>
    </source>
</evidence>
<evidence type="ECO:0000256" key="10">
    <source>
        <dbReference type="ARBA" id="ARBA00023303"/>
    </source>
</evidence>
<keyword evidence="10" id="KW-0407">Ion channel</keyword>
<dbReference type="SUPFAM" id="SSF81324">
    <property type="entry name" value="Voltage-gated potassium channels"/>
    <property type="match status" value="1"/>
</dbReference>
<feature type="transmembrane region" description="Helical" evidence="11">
    <location>
        <begin position="51"/>
        <end position="70"/>
    </location>
</feature>
<dbReference type="InterPro" id="IPR028325">
    <property type="entry name" value="VG_K_chnl"/>
</dbReference>
<organism evidence="13 14">
    <name type="scientific">Bacteriovorax antarcticus</name>
    <dbReference type="NCBI Taxonomy" id="3088717"/>
    <lineage>
        <taxon>Bacteria</taxon>
        <taxon>Pseudomonadati</taxon>
        <taxon>Bdellovibrionota</taxon>
        <taxon>Bacteriovoracia</taxon>
        <taxon>Bacteriovoracales</taxon>
        <taxon>Bacteriovoracaceae</taxon>
        <taxon>Bacteriovorax</taxon>
    </lineage>
</organism>
<comment type="caution">
    <text evidence="13">The sequence shown here is derived from an EMBL/GenBank/DDBJ whole genome shotgun (WGS) entry which is preliminary data.</text>
</comment>
<keyword evidence="4 11" id="KW-0812">Transmembrane</keyword>
<evidence type="ECO:0000259" key="12">
    <source>
        <dbReference type="Pfam" id="PF00520"/>
    </source>
</evidence>
<keyword evidence="14" id="KW-1185">Reference proteome</keyword>
<feature type="transmembrane region" description="Helical" evidence="11">
    <location>
        <begin position="21"/>
        <end position="39"/>
    </location>
</feature>